<comment type="caution">
    <text evidence="4">The sequence shown here is derived from an EMBL/GenBank/DDBJ whole genome shotgun (WGS) entry which is preliminary data.</text>
</comment>
<evidence type="ECO:0000256" key="1">
    <source>
        <dbReference type="SAM" id="MobiDB-lite"/>
    </source>
</evidence>
<dbReference type="InterPro" id="IPR002105">
    <property type="entry name" value="Dockerin_1_rpt"/>
</dbReference>
<dbReference type="PROSITE" id="PS00018">
    <property type="entry name" value="EF_HAND_1"/>
    <property type="match status" value="2"/>
</dbReference>
<proteinExistence type="predicted"/>
<gene>
    <name evidence="4" type="ORF">A2633_00285</name>
</gene>
<evidence type="ECO:0000259" key="3">
    <source>
        <dbReference type="PROSITE" id="PS51766"/>
    </source>
</evidence>
<dbReference type="SUPFAM" id="SSF63446">
    <property type="entry name" value="Type I dockerin domain"/>
    <property type="match status" value="1"/>
</dbReference>
<reference evidence="4 5" key="1">
    <citation type="journal article" date="2016" name="Nat. Commun.">
        <title>Thousands of microbial genomes shed light on interconnected biogeochemical processes in an aquifer system.</title>
        <authorList>
            <person name="Anantharaman K."/>
            <person name="Brown C.T."/>
            <person name="Hug L.A."/>
            <person name="Sharon I."/>
            <person name="Castelle C.J."/>
            <person name="Probst A.J."/>
            <person name="Thomas B.C."/>
            <person name="Singh A."/>
            <person name="Wilkins M.J."/>
            <person name="Karaoz U."/>
            <person name="Brodie E.L."/>
            <person name="Williams K.H."/>
            <person name="Hubbard S.S."/>
            <person name="Banfield J.F."/>
        </authorList>
    </citation>
    <scope>NUCLEOTIDE SEQUENCE [LARGE SCALE GENOMIC DNA]</scope>
</reference>
<accession>A0A1G2KBC2</accession>
<dbReference type="Pfam" id="PF00404">
    <property type="entry name" value="Dockerin_1"/>
    <property type="match status" value="1"/>
</dbReference>
<feature type="domain" description="Dockerin" evidence="3">
    <location>
        <begin position="150"/>
        <end position="214"/>
    </location>
</feature>
<dbReference type="GO" id="GO:0004553">
    <property type="term" value="F:hydrolase activity, hydrolyzing O-glycosyl compounds"/>
    <property type="evidence" value="ECO:0007669"/>
    <property type="project" value="InterPro"/>
</dbReference>
<dbReference type="AlphaFoldDB" id="A0A1G2KBC2"/>
<keyword evidence="2" id="KW-1133">Transmembrane helix</keyword>
<sequence>MNMKRKKFFPIFVSVIFAGSFFVPVLAYAIEYTSSNFKVLDPVLDVSAGPLATSASYANLTAVGQTAIGRSTSGSFRLLSGFLYFFQPTPSVLPPEPSPQPPNSGGGGGPPGIITYFPPFLQKIIKPFLPSPVPVPPPILAPVACSTGKDNFDRADLDCDGKVNFADLSILFYYLPRTTILSRIADINGDGRLDYTDLSIMFNEWTDMIVTYTDDANSSGDTSKQGVSKSSPDERISKAGGSADNSSKPRRLLVAFVGTNAGRFSLLFTLITGLVFVFLIRKKKSPGVV</sequence>
<dbReference type="GO" id="GO:0000272">
    <property type="term" value="P:polysaccharide catabolic process"/>
    <property type="evidence" value="ECO:0007669"/>
    <property type="project" value="InterPro"/>
</dbReference>
<evidence type="ECO:0000313" key="5">
    <source>
        <dbReference type="Proteomes" id="UP000177152"/>
    </source>
</evidence>
<dbReference type="Proteomes" id="UP000177152">
    <property type="component" value="Unassembled WGS sequence"/>
</dbReference>
<organism evidence="4 5">
    <name type="scientific">Candidatus Sungbacteria bacterium RIFCSPHIGHO2_01_FULL_47_32</name>
    <dbReference type="NCBI Taxonomy" id="1802264"/>
    <lineage>
        <taxon>Bacteria</taxon>
        <taxon>Candidatus Sungiibacteriota</taxon>
    </lineage>
</organism>
<feature type="region of interest" description="Disordered" evidence="1">
    <location>
        <begin position="216"/>
        <end position="247"/>
    </location>
</feature>
<evidence type="ECO:0000313" key="4">
    <source>
        <dbReference type="EMBL" id="OGZ95821.1"/>
    </source>
</evidence>
<name>A0A1G2KBC2_9BACT</name>
<dbReference type="InterPro" id="IPR016134">
    <property type="entry name" value="Dockerin_dom"/>
</dbReference>
<protein>
    <recommendedName>
        <fullName evidence="3">Dockerin domain-containing protein</fullName>
    </recommendedName>
</protein>
<dbReference type="InterPro" id="IPR018247">
    <property type="entry name" value="EF_Hand_1_Ca_BS"/>
</dbReference>
<feature type="compositionally biased region" description="Polar residues" evidence="1">
    <location>
        <begin position="216"/>
        <end position="230"/>
    </location>
</feature>
<feature type="transmembrane region" description="Helical" evidence="2">
    <location>
        <begin position="252"/>
        <end position="280"/>
    </location>
</feature>
<evidence type="ECO:0000256" key="2">
    <source>
        <dbReference type="SAM" id="Phobius"/>
    </source>
</evidence>
<dbReference type="EMBL" id="MHQC01000004">
    <property type="protein sequence ID" value="OGZ95821.1"/>
    <property type="molecule type" value="Genomic_DNA"/>
</dbReference>
<dbReference type="PROSITE" id="PS51766">
    <property type="entry name" value="DOCKERIN"/>
    <property type="match status" value="1"/>
</dbReference>
<dbReference type="Gene3D" id="1.10.1330.10">
    <property type="entry name" value="Dockerin domain"/>
    <property type="match status" value="1"/>
</dbReference>
<dbReference type="InterPro" id="IPR036439">
    <property type="entry name" value="Dockerin_dom_sf"/>
</dbReference>
<keyword evidence="2" id="KW-0812">Transmembrane</keyword>
<dbReference type="CDD" id="cd14256">
    <property type="entry name" value="Dockerin_I"/>
    <property type="match status" value="1"/>
</dbReference>
<keyword evidence="2" id="KW-0472">Membrane</keyword>